<dbReference type="STRING" id="1914305.BLW93_01140"/>
<dbReference type="Proteomes" id="UP000187408">
    <property type="component" value="Unassembled WGS sequence"/>
</dbReference>
<keyword evidence="2" id="KW-1185">Reference proteome</keyword>
<dbReference type="AlphaFoldDB" id="A0A1R1MNA3"/>
<sequence>MFGTSFGKVGLNFEYAKQGGDTTTGSSYDGSFYNISVKLGKKAWGTEAGYEFYSGDDSTTTDVESLNPLYWAGHKFLGLGDYYTGFVVKKKGAKDTYVKFSFKPIAKMKIGIQYHYVKTDIGSATAGQEVDFTASYKYTKNVSLFAGVYVIMPDKSYTLTDVDATGTKGEITMTVRF</sequence>
<gene>
    <name evidence="1" type="ORF">BLW93_01140</name>
</gene>
<accession>A0A1R1MNA3</accession>
<organism evidence="1 2">
    <name type="scientific">Desulfurobacterium indicum</name>
    <dbReference type="NCBI Taxonomy" id="1914305"/>
    <lineage>
        <taxon>Bacteria</taxon>
        <taxon>Pseudomonadati</taxon>
        <taxon>Aquificota</taxon>
        <taxon>Aquificia</taxon>
        <taxon>Desulfurobacteriales</taxon>
        <taxon>Desulfurobacteriaceae</taxon>
        <taxon>Desulfurobacterium</taxon>
    </lineage>
</organism>
<dbReference type="RefSeq" id="WP_076712274.1">
    <property type="nucleotide sequence ID" value="NZ_MOEN01000002.1"/>
</dbReference>
<name>A0A1R1MNA3_9BACT</name>
<protein>
    <recommendedName>
        <fullName evidence="3">Alginate export domain-containing protein</fullName>
    </recommendedName>
</protein>
<dbReference type="OrthoDB" id="9767539at2"/>
<evidence type="ECO:0000313" key="2">
    <source>
        <dbReference type="Proteomes" id="UP000187408"/>
    </source>
</evidence>
<evidence type="ECO:0008006" key="3">
    <source>
        <dbReference type="Google" id="ProtNLM"/>
    </source>
</evidence>
<reference evidence="1 2" key="1">
    <citation type="submission" date="2016-10" db="EMBL/GenBank/DDBJ databases">
        <title>Genome sequence of a sulfur-reducing bacterium Desulfurobacterium indicum K6013.</title>
        <authorList>
            <person name="Cao J."/>
            <person name="Shao Z."/>
            <person name="Alain K."/>
            <person name="Jebbar M."/>
        </authorList>
    </citation>
    <scope>NUCLEOTIDE SEQUENCE [LARGE SCALE GENOMIC DNA]</scope>
    <source>
        <strain evidence="1 2">K6013</strain>
    </source>
</reference>
<dbReference type="SUPFAM" id="SSF56935">
    <property type="entry name" value="Porins"/>
    <property type="match status" value="1"/>
</dbReference>
<evidence type="ECO:0000313" key="1">
    <source>
        <dbReference type="EMBL" id="OMH41302.1"/>
    </source>
</evidence>
<comment type="caution">
    <text evidence="1">The sequence shown here is derived from an EMBL/GenBank/DDBJ whole genome shotgun (WGS) entry which is preliminary data.</text>
</comment>
<dbReference type="EMBL" id="MOEN01000002">
    <property type="protein sequence ID" value="OMH41302.1"/>
    <property type="molecule type" value="Genomic_DNA"/>
</dbReference>
<proteinExistence type="predicted"/>